<dbReference type="Gene3D" id="2.130.10.10">
    <property type="entry name" value="YVTN repeat-like/Quinoprotein amine dehydrogenase"/>
    <property type="match status" value="1"/>
</dbReference>
<dbReference type="PANTHER" id="PTHR47197:SF3">
    <property type="entry name" value="DIHYDRO-HEME D1 DEHYDROGENASE"/>
    <property type="match status" value="1"/>
</dbReference>
<dbReference type="AlphaFoldDB" id="A0A2A4B2Z7"/>
<evidence type="ECO:0000313" key="3">
    <source>
        <dbReference type="Proteomes" id="UP000218366"/>
    </source>
</evidence>
<gene>
    <name evidence="2" type="ORF">COC42_11560</name>
</gene>
<organism evidence="2 3">
    <name type="scientific">Sphingomonas spermidinifaciens</name>
    <dbReference type="NCBI Taxonomy" id="1141889"/>
    <lineage>
        <taxon>Bacteria</taxon>
        <taxon>Pseudomonadati</taxon>
        <taxon>Pseudomonadota</taxon>
        <taxon>Alphaproteobacteria</taxon>
        <taxon>Sphingomonadales</taxon>
        <taxon>Sphingomonadaceae</taxon>
        <taxon>Sphingomonas</taxon>
    </lineage>
</organism>
<feature type="chain" id="PRO_5012065161" description="Quinohemoprotein amine dehydrogenase subunit beta" evidence="1">
    <location>
        <begin position="21"/>
        <end position="359"/>
    </location>
</feature>
<comment type="caution">
    <text evidence="2">The sequence shown here is derived from an EMBL/GenBank/DDBJ whole genome shotgun (WGS) entry which is preliminary data.</text>
</comment>
<evidence type="ECO:0000256" key="1">
    <source>
        <dbReference type="SAM" id="SignalP"/>
    </source>
</evidence>
<evidence type="ECO:0008006" key="4">
    <source>
        <dbReference type="Google" id="ProtNLM"/>
    </source>
</evidence>
<accession>A0A2A4B2Z7</accession>
<evidence type="ECO:0000313" key="2">
    <source>
        <dbReference type="EMBL" id="PCD02108.1"/>
    </source>
</evidence>
<dbReference type="InterPro" id="IPR051200">
    <property type="entry name" value="Host-pathogen_enzymatic-act"/>
</dbReference>
<dbReference type="PANTHER" id="PTHR47197">
    <property type="entry name" value="PROTEIN NIRF"/>
    <property type="match status" value="1"/>
</dbReference>
<reference evidence="2 3" key="1">
    <citation type="submission" date="2017-09" db="EMBL/GenBank/DDBJ databases">
        <title>Sphingomonas spermidinifaciens 9NM-10, whole genome shotgun sequence.</title>
        <authorList>
            <person name="Feng G."/>
            <person name="Zhu H."/>
        </authorList>
    </citation>
    <scope>NUCLEOTIDE SEQUENCE [LARGE SCALE GENOMIC DNA]</scope>
    <source>
        <strain evidence="2 3">9NM-10</strain>
    </source>
</reference>
<dbReference type="InterPro" id="IPR011044">
    <property type="entry name" value="Quino_amine_DH_bsu"/>
</dbReference>
<dbReference type="RefSeq" id="WP_096343486.1">
    <property type="nucleotide sequence ID" value="NZ_NWMW01000002.1"/>
</dbReference>
<dbReference type="Proteomes" id="UP000218366">
    <property type="component" value="Unassembled WGS sequence"/>
</dbReference>
<dbReference type="OrthoDB" id="7221977at2"/>
<dbReference type="InterPro" id="IPR015943">
    <property type="entry name" value="WD40/YVTN_repeat-like_dom_sf"/>
</dbReference>
<proteinExistence type="predicted"/>
<name>A0A2A4B2Z7_9SPHN</name>
<protein>
    <recommendedName>
        <fullName evidence="4">Quinohemoprotein amine dehydrogenase subunit beta</fullName>
    </recommendedName>
</protein>
<keyword evidence="1" id="KW-0732">Signal</keyword>
<keyword evidence="3" id="KW-1185">Reference proteome</keyword>
<dbReference type="EMBL" id="NWMW01000002">
    <property type="protein sequence ID" value="PCD02108.1"/>
    <property type="molecule type" value="Genomic_DNA"/>
</dbReference>
<feature type="signal peptide" evidence="1">
    <location>
        <begin position="1"/>
        <end position="20"/>
    </location>
</feature>
<sequence length="359" mass="39338">MRRFLAFAAATLGLAGAAPAKELFLGSYPDQLLIFDEGAGAVTGRIKLASGLPTSMQLSPDGKRIYVTTITTSGIEVIDTATKRVINQFSLNDGPTRWRFWGGVPDPTGRFFYTVGTKFEKGIDRYTVSKPLYIVIDLQAKKVARTAEVEEQDDRTSGRGGFKISPDGRFLYNFGEKVVIVDTATLKAVERIELAKPEGLGLEEVGFGTQLENQRDPRRLVALFNAADPYIHNKIFGVARFDLTTRAFDFTPIGPAPDAMAGLQLSPDGNIAYTVVTNGKLGNKRCEFWRFDMKTNAVQGKAEFQCRSRFRFGLSGDGSKLYIYGASYDVEVYDAATLKREKVWDLGADTTGAGMVIAG</sequence>
<dbReference type="SUPFAM" id="SSF50969">
    <property type="entry name" value="YVTN repeat-like/Quinoprotein amine dehydrogenase"/>
    <property type="match status" value="1"/>
</dbReference>